<evidence type="ECO:0000313" key="1">
    <source>
        <dbReference type="EMBL" id="MDH5835029.1"/>
    </source>
</evidence>
<protein>
    <recommendedName>
        <fullName evidence="3">Lipoprotein</fullName>
    </recommendedName>
</protein>
<dbReference type="PROSITE" id="PS51257">
    <property type="entry name" value="PROKAR_LIPOPROTEIN"/>
    <property type="match status" value="1"/>
</dbReference>
<proteinExistence type="predicted"/>
<keyword evidence="2" id="KW-1185">Reference proteome</keyword>
<accession>A0ABT6JWF7</accession>
<dbReference type="Proteomes" id="UP001156873">
    <property type="component" value="Unassembled WGS sequence"/>
</dbReference>
<gene>
    <name evidence="1" type="ORF">QFW81_14020</name>
</gene>
<sequence length="206" mass="22174">MIRIVWLAAVAALLAGCGSVSRNYRFDPDGQEGLVVGSVSYESGTGRHLLTIESSATGRKHAVGFGCSMFPCMQPADDKAFSTGQMPAQRGGGYVVALPAGTYRITGWRVDQGSIGSNSEEPVGIEFLVERGKASYLGNLHFDADWENVRLRDRSERDLPLLRAEYPALQAAQLAYTIAPGTDLARIGGGYDRGIKHLVIFVPVAR</sequence>
<evidence type="ECO:0000313" key="2">
    <source>
        <dbReference type="Proteomes" id="UP001156873"/>
    </source>
</evidence>
<organism evidence="1 2">
    <name type="scientific">Luteimonas kalidii</name>
    <dbReference type="NCBI Taxonomy" id="3042025"/>
    <lineage>
        <taxon>Bacteria</taxon>
        <taxon>Pseudomonadati</taxon>
        <taxon>Pseudomonadota</taxon>
        <taxon>Gammaproteobacteria</taxon>
        <taxon>Lysobacterales</taxon>
        <taxon>Lysobacteraceae</taxon>
        <taxon>Luteimonas</taxon>
    </lineage>
</organism>
<name>A0ABT6JWF7_9GAMM</name>
<comment type="caution">
    <text evidence="1">The sequence shown here is derived from an EMBL/GenBank/DDBJ whole genome shotgun (WGS) entry which is preliminary data.</text>
</comment>
<dbReference type="RefSeq" id="WP_280579637.1">
    <property type="nucleotide sequence ID" value="NZ_JARXRO010000020.1"/>
</dbReference>
<reference evidence="1 2" key="1">
    <citation type="submission" date="2023-04" db="EMBL/GenBank/DDBJ databases">
        <title>Luteimonas sp. M1R5S59.</title>
        <authorList>
            <person name="Sun J.-Q."/>
        </authorList>
    </citation>
    <scope>NUCLEOTIDE SEQUENCE [LARGE SCALE GENOMIC DNA]</scope>
    <source>
        <strain evidence="1 2">M1R5S59</strain>
    </source>
</reference>
<dbReference type="EMBL" id="JARXRO010000020">
    <property type="protein sequence ID" value="MDH5835029.1"/>
    <property type="molecule type" value="Genomic_DNA"/>
</dbReference>
<evidence type="ECO:0008006" key="3">
    <source>
        <dbReference type="Google" id="ProtNLM"/>
    </source>
</evidence>